<keyword evidence="1" id="KW-0732">Signal</keyword>
<evidence type="ECO:0000313" key="2">
    <source>
        <dbReference type="EMBL" id="GEM76149.1"/>
    </source>
</evidence>
<proteinExistence type="predicted"/>
<name>A0A511QFR3_9VIBR</name>
<organism evidence="2 3">
    <name type="scientific">Vibrio sagamiensis NBRC 104589</name>
    <dbReference type="NCBI Taxonomy" id="1219064"/>
    <lineage>
        <taxon>Bacteria</taxon>
        <taxon>Pseudomonadati</taxon>
        <taxon>Pseudomonadota</taxon>
        <taxon>Gammaproteobacteria</taxon>
        <taxon>Vibrionales</taxon>
        <taxon>Vibrionaceae</taxon>
        <taxon>Vibrio</taxon>
    </lineage>
</organism>
<dbReference type="EMBL" id="BJXJ01000020">
    <property type="protein sequence ID" value="GEM76149.1"/>
    <property type="molecule type" value="Genomic_DNA"/>
</dbReference>
<gene>
    <name evidence="2" type="ORF">VSA01S_22610</name>
</gene>
<dbReference type="RefSeq" id="WP_039982280.1">
    <property type="nucleotide sequence ID" value="NZ_BAOJ01000098.1"/>
</dbReference>
<accession>A0A511QFR3</accession>
<sequence>MKIKLIAVVLTTALAFSVQGKVENGKIAIGVYKTGRVMAESPFSTILRLYVEAKFKDSSHWEGEQSSLLLASLDKRKTPSFHSTPWLNDSFSDDQSATWGSYPTDCIRNLFISFWSGGGC</sequence>
<evidence type="ECO:0000256" key="1">
    <source>
        <dbReference type="SAM" id="SignalP"/>
    </source>
</evidence>
<dbReference type="Proteomes" id="UP000321922">
    <property type="component" value="Unassembled WGS sequence"/>
</dbReference>
<comment type="caution">
    <text evidence="2">The sequence shown here is derived from an EMBL/GenBank/DDBJ whole genome shotgun (WGS) entry which is preliminary data.</text>
</comment>
<reference evidence="2 3" key="1">
    <citation type="submission" date="2019-07" db="EMBL/GenBank/DDBJ databases">
        <title>Whole genome shotgun sequence of Vibrio sagamiensis NBRC 104589.</title>
        <authorList>
            <person name="Hosoyama A."/>
            <person name="Uohara A."/>
            <person name="Ohji S."/>
            <person name="Ichikawa N."/>
        </authorList>
    </citation>
    <scope>NUCLEOTIDE SEQUENCE [LARGE SCALE GENOMIC DNA]</scope>
    <source>
        <strain evidence="2 3">NBRC 104589</strain>
    </source>
</reference>
<dbReference type="AlphaFoldDB" id="A0A511QFR3"/>
<feature type="chain" id="PRO_5022015213" evidence="1">
    <location>
        <begin position="21"/>
        <end position="120"/>
    </location>
</feature>
<evidence type="ECO:0000313" key="3">
    <source>
        <dbReference type="Proteomes" id="UP000321922"/>
    </source>
</evidence>
<protein>
    <submittedName>
        <fullName evidence="2">Uncharacterized protein</fullName>
    </submittedName>
</protein>
<keyword evidence="3" id="KW-1185">Reference proteome</keyword>
<feature type="signal peptide" evidence="1">
    <location>
        <begin position="1"/>
        <end position="20"/>
    </location>
</feature>